<evidence type="ECO:0000313" key="3">
    <source>
        <dbReference type="EMBL" id="RKS75926.1"/>
    </source>
</evidence>
<dbReference type="Proteomes" id="UP000268233">
    <property type="component" value="Unassembled WGS sequence"/>
</dbReference>
<protein>
    <submittedName>
        <fullName evidence="3">Putative Zn finger protein</fullName>
    </submittedName>
</protein>
<dbReference type="PANTHER" id="PTHR22619:SF0">
    <property type="entry name" value="ZINC FINGER SWIM DOMAIN-CONTAINING PROTEIN 6-LIKE PROTEIN"/>
    <property type="match status" value="1"/>
</dbReference>
<dbReference type="GO" id="GO:0008270">
    <property type="term" value="F:zinc ion binding"/>
    <property type="evidence" value="ECO:0007669"/>
    <property type="project" value="UniProtKB-KW"/>
</dbReference>
<evidence type="ECO:0000256" key="1">
    <source>
        <dbReference type="PROSITE-ProRule" id="PRU00325"/>
    </source>
</evidence>
<dbReference type="GO" id="GO:0031462">
    <property type="term" value="C:Cul2-RING ubiquitin ligase complex"/>
    <property type="evidence" value="ECO:0007669"/>
    <property type="project" value="TreeGrafter"/>
</dbReference>
<dbReference type="PANTHER" id="PTHR22619">
    <property type="entry name" value="ZINC FINGER SWIM DOMAIN CONTAINING PROTEIN 4, 5, 6"/>
    <property type="match status" value="1"/>
</dbReference>
<comment type="caution">
    <text evidence="3">The sequence shown here is derived from an EMBL/GenBank/DDBJ whole genome shotgun (WGS) entry which is preliminary data.</text>
</comment>
<proteinExistence type="predicted"/>
<sequence length="601" mass="67269">MNDGEWPPLTEATIRELARSNSYQRGQSYYEQGAVSDVVRRGDRVRADVEGSQYQPYTITIEFQDAGVDHTDCSCPYDHGGICKHRVAVLLTCLRDPERVRAQPPLSDLLADADRETLEELLVELAAERPDVSDWFETRLETSAVADEAATDESVSVNLESIQRQAKHTLPKPGQRGHNDAYAEAQRMAGELDELLEQARLAIEADDGETALDVLEAITEVLVTNKWTGLLPHDVSDLFETIDDLGELFVEAVLTAGLPEEERADWEQQLREWDEDTTFAHFMGGTVLGAAADAVIEGWDDDRVQQALEGDLDHGEFGEDSQRWHAPDVVDVRLRILARQDRHEAYLNLSRAAGADLAHAEMLVEVGRIENAVEYGVDHLLDPESLLSLAQTLREQGHTDAAFTVAEHGLTVKEYGQDTLAEWLRDRAASAGEDDLALEAAITAFETSPSVSAFEAVEELAADDWETIKTDLLEYLRTEQPGGRTAARAAEVFIREGEYDDAITLAKRSSRTSVIEPVVEAVTEERPDWVVRTCKAQAEPIVEQGKHDSYETAVRWLRRAGEAAQAADELDEWREYVETVRDKHYQKYKLRPMLDDLLEEF</sequence>
<evidence type="ECO:0000313" key="4">
    <source>
        <dbReference type="Proteomes" id="UP000268233"/>
    </source>
</evidence>
<gene>
    <name evidence="3" type="ORF">BDK61_4545</name>
</gene>
<keyword evidence="1" id="KW-0863">Zinc-finger</keyword>
<dbReference type="RefSeq" id="WP_121304666.1">
    <property type="nucleotide sequence ID" value="NZ_RBWW01000003.1"/>
</dbReference>
<keyword evidence="1" id="KW-0479">Metal-binding</keyword>
<keyword evidence="1" id="KW-0862">Zinc</keyword>
<dbReference type="PROSITE" id="PS50966">
    <property type="entry name" value="ZF_SWIM"/>
    <property type="match status" value="1"/>
</dbReference>
<dbReference type="EMBL" id="RBWW01000003">
    <property type="protein sequence ID" value="RKS75926.1"/>
    <property type="molecule type" value="Genomic_DNA"/>
</dbReference>
<dbReference type="Pfam" id="PF04434">
    <property type="entry name" value="SWIM"/>
    <property type="match status" value="1"/>
</dbReference>
<keyword evidence="4" id="KW-1185">Reference proteome</keyword>
<accession>A0A495QR13</accession>
<name>A0A495QR13_9EURY</name>
<feature type="domain" description="SWIM-type" evidence="2">
    <location>
        <begin position="57"/>
        <end position="94"/>
    </location>
</feature>
<organism evidence="3 4">
    <name type="scientific">Haloarcula quadrata</name>
    <dbReference type="NCBI Taxonomy" id="182779"/>
    <lineage>
        <taxon>Archaea</taxon>
        <taxon>Methanobacteriati</taxon>
        <taxon>Methanobacteriota</taxon>
        <taxon>Stenosarchaea group</taxon>
        <taxon>Halobacteria</taxon>
        <taxon>Halobacteriales</taxon>
        <taxon>Haloarculaceae</taxon>
        <taxon>Haloarcula</taxon>
    </lineage>
</organism>
<dbReference type="AlphaFoldDB" id="A0A495QR13"/>
<evidence type="ECO:0000259" key="2">
    <source>
        <dbReference type="PROSITE" id="PS50966"/>
    </source>
</evidence>
<dbReference type="InterPro" id="IPR007527">
    <property type="entry name" value="Znf_SWIM"/>
</dbReference>
<reference evidence="3 4" key="1">
    <citation type="submission" date="2018-10" db="EMBL/GenBank/DDBJ databases">
        <title>Genomic Encyclopedia of Archaeal and Bacterial Type Strains, Phase II (KMG-II): from individual species to whole genera.</title>
        <authorList>
            <person name="Goeker M."/>
        </authorList>
    </citation>
    <scope>NUCLEOTIDE SEQUENCE [LARGE SCALE GENOMIC DNA]</scope>
    <source>
        <strain evidence="3 4">DSM 11927</strain>
    </source>
</reference>